<dbReference type="Pfam" id="PF03591">
    <property type="entry name" value="AzlC"/>
    <property type="match status" value="1"/>
</dbReference>
<evidence type="ECO:0000256" key="6">
    <source>
        <dbReference type="ARBA" id="ARBA00022989"/>
    </source>
</evidence>
<proteinExistence type="inferred from homology"/>
<evidence type="ECO:0000313" key="9">
    <source>
        <dbReference type="EMBL" id="QID16835.1"/>
    </source>
</evidence>
<accession>A0A6C1B1P3</accession>
<keyword evidence="5 8" id="KW-0812">Transmembrane</keyword>
<reference evidence="9 10" key="1">
    <citation type="submission" date="2020-02" db="EMBL/GenBank/DDBJ databases">
        <title>Nitrogenibacter mangrovi gen. nov., sp. nov. isolated from mangrove sediment, a denitrifying betaproteobacterium.</title>
        <authorList>
            <person name="Liao H."/>
            <person name="Tian Y."/>
        </authorList>
    </citation>
    <scope>NUCLEOTIDE SEQUENCE [LARGE SCALE GENOMIC DNA]</scope>
    <source>
        <strain evidence="9 10">M9-3-2</strain>
    </source>
</reference>
<evidence type="ECO:0000256" key="8">
    <source>
        <dbReference type="SAM" id="Phobius"/>
    </source>
</evidence>
<protein>
    <submittedName>
        <fullName evidence="9">Branched-chain amino acid ABC transporter permease</fullName>
    </submittedName>
</protein>
<feature type="transmembrane region" description="Helical" evidence="8">
    <location>
        <begin position="164"/>
        <end position="184"/>
    </location>
</feature>
<feature type="transmembrane region" description="Helical" evidence="8">
    <location>
        <begin position="12"/>
        <end position="34"/>
    </location>
</feature>
<dbReference type="InterPro" id="IPR011606">
    <property type="entry name" value="Brnchd-chn_aa_trnsp_permease"/>
</dbReference>
<keyword evidence="7 8" id="KW-0472">Membrane</keyword>
<organism evidence="9 10">
    <name type="scientific">Nitrogeniibacter mangrovi</name>
    <dbReference type="NCBI Taxonomy" id="2016596"/>
    <lineage>
        <taxon>Bacteria</taxon>
        <taxon>Pseudomonadati</taxon>
        <taxon>Pseudomonadota</taxon>
        <taxon>Betaproteobacteria</taxon>
        <taxon>Rhodocyclales</taxon>
        <taxon>Zoogloeaceae</taxon>
        <taxon>Nitrogeniibacter</taxon>
    </lineage>
</organism>
<gene>
    <name evidence="9" type="ORF">G3580_03805</name>
</gene>
<dbReference type="GO" id="GO:1903785">
    <property type="term" value="P:L-valine transmembrane transport"/>
    <property type="evidence" value="ECO:0007669"/>
    <property type="project" value="TreeGrafter"/>
</dbReference>
<dbReference type="GO" id="GO:0005886">
    <property type="term" value="C:plasma membrane"/>
    <property type="evidence" value="ECO:0007669"/>
    <property type="project" value="UniProtKB-SubCell"/>
</dbReference>
<feature type="transmembrane region" description="Helical" evidence="8">
    <location>
        <begin position="71"/>
        <end position="92"/>
    </location>
</feature>
<comment type="similarity">
    <text evidence="2">Belongs to the AzlC family.</text>
</comment>
<dbReference type="EMBL" id="CP048836">
    <property type="protein sequence ID" value="QID16835.1"/>
    <property type="molecule type" value="Genomic_DNA"/>
</dbReference>
<keyword evidence="10" id="KW-1185">Reference proteome</keyword>
<keyword evidence="6 8" id="KW-1133">Transmembrane helix</keyword>
<dbReference type="AlphaFoldDB" id="A0A6C1B1P3"/>
<evidence type="ECO:0000256" key="3">
    <source>
        <dbReference type="ARBA" id="ARBA00022448"/>
    </source>
</evidence>
<feature type="transmembrane region" description="Helical" evidence="8">
    <location>
        <begin position="204"/>
        <end position="224"/>
    </location>
</feature>
<name>A0A6C1B1P3_9RHOO</name>
<keyword evidence="3" id="KW-0813">Transport</keyword>
<dbReference type="PANTHER" id="PTHR34979:SF1">
    <property type="entry name" value="INNER MEMBRANE PROTEIN YGAZ"/>
    <property type="match status" value="1"/>
</dbReference>
<feature type="transmembrane region" description="Helical" evidence="8">
    <location>
        <begin position="104"/>
        <end position="123"/>
    </location>
</feature>
<dbReference type="Proteomes" id="UP000501991">
    <property type="component" value="Chromosome"/>
</dbReference>
<evidence type="ECO:0000256" key="4">
    <source>
        <dbReference type="ARBA" id="ARBA00022475"/>
    </source>
</evidence>
<evidence type="ECO:0000256" key="7">
    <source>
        <dbReference type="ARBA" id="ARBA00023136"/>
    </source>
</evidence>
<sequence length="235" mass="25176">MNPRFRDGAKAGFAAFLPLSVGLVPWALVTGVALRSAGLSMLEAMGMNVIVFAGVAQIGTLPLIVSGAPLWLIGLTALALNLRFVIFSAAIARGFEDMPLRRRLLAGYLLIDGVFAVCTDRMLREPDRHFRFGYYIAPAAWGWVLWQGFVFLGVVGADVLPRDWSLEFMATIALMVILVSLVRQRPMLVAALVGGLASVGLRDMPLQLGVIVAIVLGIGAGFVAHHRFGGSGETD</sequence>
<evidence type="ECO:0000256" key="5">
    <source>
        <dbReference type="ARBA" id="ARBA00022692"/>
    </source>
</evidence>
<dbReference type="KEGG" id="azq:G3580_03805"/>
<feature type="transmembrane region" description="Helical" evidence="8">
    <location>
        <begin position="46"/>
        <end position="65"/>
    </location>
</feature>
<feature type="transmembrane region" description="Helical" evidence="8">
    <location>
        <begin position="135"/>
        <end position="157"/>
    </location>
</feature>
<evidence type="ECO:0000256" key="1">
    <source>
        <dbReference type="ARBA" id="ARBA00004651"/>
    </source>
</evidence>
<dbReference type="PANTHER" id="PTHR34979">
    <property type="entry name" value="INNER MEMBRANE PROTEIN YGAZ"/>
    <property type="match status" value="1"/>
</dbReference>
<evidence type="ECO:0000256" key="2">
    <source>
        <dbReference type="ARBA" id="ARBA00010735"/>
    </source>
</evidence>
<keyword evidence="4" id="KW-1003">Cell membrane</keyword>
<comment type="subcellular location">
    <subcellularLocation>
        <location evidence="1">Cell membrane</location>
        <topology evidence="1">Multi-pass membrane protein</topology>
    </subcellularLocation>
</comment>
<dbReference type="RefSeq" id="WP_173764004.1">
    <property type="nucleotide sequence ID" value="NZ_CP048836.1"/>
</dbReference>
<evidence type="ECO:0000313" key="10">
    <source>
        <dbReference type="Proteomes" id="UP000501991"/>
    </source>
</evidence>